<dbReference type="AlphaFoldDB" id="F5YLF0"/>
<dbReference type="SUPFAM" id="SSF48431">
    <property type="entry name" value="Lipovitellin-phosvitin complex, superhelical domain"/>
    <property type="match status" value="1"/>
</dbReference>
<dbReference type="Gene3D" id="1.25.10.10">
    <property type="entry name" value="Leucine-rich Repeat Variant"/>
    <property type="match status" value="1"/>
</dbReference>
<dbReference type="InterPro" id="IPR011030">
    <property type="entry name" value="Lipovitellin_superhlx_dom"/>
</dbReference>
<name>F5YLF0_TREPZ</name>
<protein>
    <recommendedName>
        <fullName evidence="4">HEAT repeat domain-containing protein</fullName>
    </recommendedName>
</protein>
<gene>
    <name evidence="2" type="ordered locus">TREPR_0488</name>
</gene>
<accession>F5YLF0</accession>
<feature type="signal peptide" evidence="1">
    <location>
        <begin position="1"/>
        <end position="23"/>
    </location>
</feature>
<organism evidence="2 3">
    <name type="scientific">Treponema primitia (strain ATCC BAA-887 / DSM 12427 / ZAS-2)</name>
    <dbReference type="NCBI Taxonomy" id="545694"/>
    <lineage>
        <taxon>Bacteria</taxon>
        <taxon>Pseudomonadati</taxon>
        <taxon>Spirochaetota</taxon>
        <taxon>Spirochaetia</taxon>
        <taxon>Spirochaetales</taxon>
        <taxon>Treponemataceae</taxon>
        <taxon>Treponema</taxon>
    </lineage>
</organism>
<evidence type="ECO:0000256" key="1">
    <source>
        <dbReference type="SAM" id="SignalP"/>
    </source>
</evidence>
<feature type="chain" id="PRO_5003329816" description="HEAT repeat domain-containing protein" evidence="1">
    <location>
        <begin position="24"/>
        <end position="405"/>
    </location>
</feature>
<dbReference type="RefSeq" id="WP_015709528.1">
    <property type="nucleotide sequence ID" value="NC_015578.1"/>
</dbReference>
<evidence type="ECO:0008006" key="4">
    <source>
        <dbReference type="Google" id="ProtNLM"/>
    </source>
</evidence>
<proteinExistence type="predicted"/>
<sequence>MKRIFLILGFISCVAGMGFAASAEDLEIYMYLYNNSRSVTDQYAILTVLQTLKLNGAGEFYATALNRLVNQYPNIQRSAPVLEKTAADDLAQTLSALLGEEKYTTAAPDLWRTIGAFTAPNVKAEALIALGKMRATDFLPQVVRILQDLNSAPPAGREEADSKGKIARGAIIALEKFRDPSGYLPVFFMATGGYPDSVKQLAKATLPVILEDPSAPLTEVIRSASYPYSIKFLALQTEEEANIGSQPKAGVAVAALSEGWRAATNDVRQRQDLLRIRKTSIDMIKRYSTTDPAVYPLLERSFKEGGDDNEKLDSITALAALGSEDAVKLLSSFLQITTGRYASQTNNRSDEALIRSLINNLGVSAANVSGPVRESAKSSLRSVGAVPNLTPAVKNLASDALTKLN</sequence>
<dbReference type="KEGG" id="tpi:TREPR_0488"/>
<evidence type="ECO:0000313" key="2">
    <source>
        <dbReference type="EMBL" id="AEF85118.1"/>
    </source>
</evidence>
<dbReference type="HOGENOM" id="CLU_696263_0_0_12"/>
<dbReference type="eggNOG" id="COG1413">
    <property type="taxonomic scope" value="Bacteria"/>
</dbReference>
<evidence type="ECO:0000313" key="3">
    <source>
        <dbReference type="Proteomes" id="UP000009223"/>
    </source>
</evidence>
<dbReference type="Proteomes" id="UP000009223">
    <property type="component" value="Chromosome"/>
</dbReference>
<dbReference type="EMBL" id="CP001843">
    <property type="protein sequence ID" value="AEF85118.1"/>
    <property type="molecule type" value="Genomic_DNA"/>
</dbReference>
<dbReference type="STRING" id="545694.TREPR_0488"/>
<reference evidence="2 3" key="2">
    <citation type="journal article" date="2011" name="ISME J.">
        <title>RNA-seq reveals cooperative metabolic interactions between two termite-gut spirochete species in co-culture.</title>
        <authorList>
            <person name="Rosenthal A.Z."/>
            <person name="Matson E.G."/>
            <person name="Eldar A."/>
            <person name="Leadbetter J.R."/>
        </authorList>
    </citation>
    <scope>NUCLEOTIDE SEQUENCE [LARGE SCALE GENOMIC DNA]</scope>
    <source>
        <strain evidence="3">ATCC BAA-887 / DSM 12427 / ZAS-2</strain>
    </source>
</reference>
<keyword evidence="1" id="KW-0732">Signal</keyword>
<dbReference type="InterPro" id="IPR011989">
    <property type="entry name" value="ARM-like"/>
</dbReference>
<reference evidence="3" key="1">
    <citation type="submission" date="2009-12" db="EMBL/GenBank/DDBJ databases">
        <title>Complete sequence of Treponema primitia strain ZAS-2.</title>
        <authorList>
            <person name="Tetu S.G."/>
            <person name="Matson E."/>
            <person name="Ren Q."/>
            <person name="Seshadri R."/>
            <person name="Elbourne L."/>
            <person name="Hassan K.A."/>
            <person name="Durkin A."/>
            <person name="Radune D."/>
            <person name="Mohamoud Y."/>
            <person name="Shay R."/>
            <person name="Jin S."/>
            <person name="Zhang X."/>
            <person name="Lucey K."/>
            <person name="Ballor N.R."/>
            <person name="Ottesen E."/>
            <person name="Rosenthal R."/>
            <person name="Allen A."/>
            <person name="Leadbetter J.R."/>
            <person name="Paulsen I.T."/>
        </authorList>
    </citation>
    <scope>NUCLEOTIDE SEQUENCE [LARGE SCALE GENOMIC DNA]</scope>
    <source>
        <strain evidence="3">ATCC BAA-887 / DSM 12427 / ZAS-2</strain>
    </source>
</reference>
<keyword evidence="3" id="KW-1185">Reference proteome</keyword>